<dbReference type="InterPro" id="IPR027417">
    <property type="entry name" value="P-loop_NTPase"/>
</dbReference>
<dbReference type="SUPFAM" id="SSF52058">
    <property type="entry name" value="L domain-like"/>
    <property type="match status" value="2"/>
</dbReference>
<evidence type="ECO:0000313" key="10">
    <source>
        <dbReference type="EMBL" id="MED6133521.1"/>
    </source>
</evidence>
<evidence type="ECO:0000259" key="6">
    <source>
        <dbReference type="Pfam" id="PF00931"/>
    </source>
</evidence>
<dbReference type="Proteomes" id="UP001341840">
    <property type="component" value="Unassembled WGS sequence"/>
</dbReference>
<dbReference type="Pfam" id="PF18052">
    <property type="entry name" value="Rx_N"/>
    <property type="match status" value="1"/>
</dbReference>
<dbReference type="InterPro" id="IPR042197">
    <property type="entry name" value="Apaf_helical"/>
</dbReference>
<dbReference type="EMBL" id="JASCZI010060532">
    <property type="protein sequence ID" value="MED6133521.1"/>
    <property type="molecule type" value="Genomic_DNA"/>
</dbReference>
<dbReference type="InterPro" id="IPR032675">
    <property type="entry name" value="LRR_dom_sf"/>
</dbReference>
<dbReference type="Gene3D" id="3.40.50.300">
    <property type="entry name" value="P-loop containing nucleotide triphosphate hydrolases"/>
    <property type="match status" value="1"/>
</dbReference>
<evidence type="ECO:0000256" key="4">
    <source>
        <dbReference type="ARBA" id="ARBA00022821"/>
    </source>
</evidence>
<feature type="domain" description="Disease resistance N-terminal" evidence="7">
    <location>
        <begin position="27"/>
        <end position="98"/>
    </location>
</feature>
<dbReference type="Gene3D" id="1.20.5.4130">
    <property type="match status" value="1"/>
</dbReference>
<evidence type="ECO:0000256" key="5">
    <source>
        <dbReference type="ARBA" id="ARBA00022840"/>
    </source>
</evidence>
<dbReference type="InterPro" id="IPR002182">
    <property type="entry name" value="NB-ARC"/>
</dbReference>
<dbReference type="Gene3D" id="1.10.8.430">
    <property type="entry name" value="Helical domain of apoptotic protease-activating factors"/>
    <property type="match status" value="1"/>
</dbReference>
<reference evidence="10 11" key="1">
    <citation type="journal article" date="2023" name="Plants (Basel)">
        <title>Bridging the Gap: Combining Genomics and Transcriptomics Approaches to Understand Stylosanthes scabra, an Orphan Legume from the Brazilian Caatinga.</title>
        <authorList>
            <person name="Ferreira-Neto J.R.C."/>
            <person name="da Silva M.D."/>
            <person name="Binneck E."/>
            <person name="de Melo N.F."/>
            <person name="da Silva R.H."/>
            <person name="de Melo A.L.T.M."/>
            <person name="Pandolfi V."/>
            <person name="Bustamante F.O."/>
            <person name="Brasileiro-Vidal A.C."/>
            <person name="Benko-Iseppon A.M."/>
        </authorList>
    </citation>
    <scope>NUCLEOTIDE SEQUENCE [LARGE SCALE GENOMIC DNA]</scope>
    <source>
        <tissue evidence="10">Leaves</tissue>
    </source>
</reference>
<keyword evidence="5" id="KW-0067">ATP-binding</keyword>
<dbReference type="SUPFAM" id="SSF52540">
    <property type="entry name" value="P-loop containing nucleoside triphosphate hydrolases"/>
    <property type="match status" value="1"/>
</dbReference>
<evidence type="ECO:0000256" key="3">
    <source>
        <dbReference type="ARBA" id="ARBA00022741"/>
    </source>
</evidence>
<comment type="caution">
    <text evidence="10">The sequence shown here is derived from an EMBL/GenBank/DDBJ whole genome shotgun (WGS) entry which is preliminary data.</text>
</comment>
<feature type="domain" description="R13L1/DRL21-like LRR repeat region" evidence="9">
    <location>
        <begin position="628"/>
        <end position="753"/>
    </location>
</feature>
<sequence length="1196" mass="135463">MAETLVVGALVSGFANVVLDRLISPEFVNLVAGKKLNRKLVERLRTALLAAEALVADAEQKQFGNNLVRKWLDSLRDALYTADDLLDRVQIKAQIRSKVRTHLPSFLNLSDRKMVTQIEDVVERIEDLEKLKDSLGLKEIPTGSSSWRPPSTSLVKGNVYGRDDDKQALIKMLNDNNDHKFSVIPLVGMGGVGKTTLAQWLYNNEDLMKGFDLKAWICVFVNFDVVDTTKNVIKGINAGVCSLDGFDLLQQDLKGKLSGKKFFIVLDDVWSDDGDMWNSFITPFQHGRNGSTVLLTTRKKNIGPSVQNYNSYPLEALSDDYCWSIFADNASFPESNGSSELEGIGRKIVERCDGLPLAAETLGRLLRMKHDVREWNKILSNHQFDKNELILLWMAENLLRPPKRGETLEEVGCECFDDLASRLFFKQVENDGGRYFVMHDLMHDLATFLAGKFYCRLSEQLDEEEEEEMRILTRHLSYSYGQSSNKIESLRTFLYINGSPSSIQKERTTLSCDVLSKNKYLRVLSFDNLRILPDSIGKLIHLRYLNLSRSAVKTLPESLCNLYNLQTLKLEYCWKLTMLPNDIYNLVNLRHLDITGTPLEEMPKGIGKLKHLHILSNYIVGKQEDNGIQELGGLLNLHGSFKIKKLENVVDVKQARNARIIDKKHIENLWLEWSSGDDMVSNTQIDRDILHNLKPHPGLKELKIDGYMGVIFPNWVGHSPYQNITFLLLRYCKNCCMLPTLGQLPSLKSLCIVAFDQLKSVGMEFYKNEGDQHSSSIVPFPSLVTLEFWNMPCWEEWHLPDSEAFPQLKTLETRLCPKLKGDMVNEVLMRIVSSSSDVSKVRKLEIREDHTHEAWNKEMSLDGDSLSITGYQSVVESAYKARIIHHLTSLQEIHISGCSSAVSLRGNCLPKSLQKLKISYCKKLEFPQQEQLKFDLAELEIFSSCDSQTSFSLDPFPNLKDLKIISCKNLESVSMSEPPHSTLQSLIICECPEFVSFTREGLAAPNLTHLRVARCSKLESLPHDMNNLLPSLQSLDIQGCPNICRLPVGGLPPNLKELTVGSCDQQLRALSSMNNLDAFTHLTICGHSCESITKSYPEVGSLPHLPSLTTLKISFFQNLENLECNHLLHLTSLQQLHIQWCIKLENIAGEKLPSSLLLLQIEECDLLGEHCKNKHQQIWPKIEHIPTILVDGNQIF</sequence>
<evidence type="ECO:0000259" key="8">
    <source>
        <dbReference type="Pfam" id="PF23559"/>
    </source>
</evidence>
<dbReference type="PANTHER" id="PTHR36766">
    <property type="entry name" value="PLANT BROAD-SPECTRUM MILDEW RESISTANCE PROTEIN RPW8"/>
    <property type="match status" value="1"/>
</dbReference>
<evidence type="ECO:0008006" key="12">
    <source>
        <dbReference type="Google" id="ProtNLM"/>
    </source>
</evidence>
<feature type="domain" description="NB-ARC" evidence="6">
    <location>
        <begin position="163"/>
        <end position="329"/>
    </location>
</feature>
<dbReference type="InterPro" id="IPR056789">
    <property type="entry name" value="LRR_R13L1-DRL21"/>
</dbReference>
<protein>
    <recommendedName>
        <fullName evidence="12">Disease resistance RPP13-like protein 1</fullName>
    </recommendedName>
</protein>
<keyword evidence="4" id="KW-0611">Plant defense</keyword>
<dbReference type="Gene3D" id="3.80.10.10">
    <property type="entry name" value="Ribonuclease Inhibitor"/>
    <property type="match status" value="2"/>
</dbReference>
<dbReference type="Pfam" id="PF00931">
    <property type="entry name" value="NB-ARC"/>
    <property type="match status" value="1"/>
</dbReference>
<accession>A0ABU6SAQ8</accession>
<feature type="domain" description="Disease resistance protein winged helix" evidence="8">
    <location>
        <begin position="381"/>
        <end position="446"/>
    </location>
</feature>
<organism evidence="10 11">
    <name type="scientific">Stylosanthes scabra</name>
    <dbReference type="NCBI Taxonomy" id="79078"/>
    <lineage>
        <taxon>Eukaryota</taxon>
        <taxon>Viridiplantae</taxon>
        <taxon>Streptophyta</taxon>
        <taxon>Embryophyta</taxon>
        <taxon>Tracheophyta</taxon>
        <taxon>Spermatophyta</taxon>
        <taxon>Magnoliopsida</taxon>
        <taxon>eudicotyledons</taxon>
        <taxon>Gunneridae</taxon>
        <taxon>Pentapetalae</taxon>
        <taxon>rosids</taxon>
        <taxon>fabids</taxon>
        <taxon>Fabales</taxon>
        <taxon>Fabaceae</taxon>
        <taxon>Papilionoideae</taxon>
        <taxon>50 kb inversion clade</taxon>
        <taxon>dalbergioids sensu lato</taxon>
        <taxon>Dalbergieae</taxon>
        <taxon>Pterocarpus clade</taxon>
        <taxon>Stylosanthes</taxon>
    </lineage>
</organism>
<evidence type="ECO:0000259" key="7">
    <source>
        <dbReference type="Pfam" id="PF18052"/>
    </source>
</evidence>
<dbReference type="InterPro" id="IPR058922">
    <property type="entry name" value="WHD_DRP"/>
</dbReference>
<dbReference type="PRINTS" id="PR00364">
    <property type="entry name" value="DISEASERSIST"/>
</dbReference>
<keyword evidence="11" id="KW-1185">Reference proteome</keyword>
<evidence type="ECO:0000313" key="11">
    <source>
        <dbReference type="Proteomes" id="UP001341840"/>
    </source>
</evidence>
<dbReference type="Pfam" id="PF23559">
    <property type="entry name" value="WHD_DRP"/>
    <property type="match status" value="1"/>
</dbReference>
<keyword evidence="1" id="KW-0433">Leucine-rich repeat</keyword>
<proteinExistence type="predicted"/>
<gene>
    <name evidence="10" type="ORF">PIB30_029070</name>
</gene>
<name>A0ABU6SAQ8_9FABA</name>
<dbReference type="InterPro" id="IPR041118">
    <property type="entry name" value="Rx_N"/>
</dbReference>
<dbReference type="Pfam" id="PF25019">
    <property type="entry name" value="LRR_R13L1-DRL21"/>
    <property type="match status" value="1"/>
</dbReference>
<evidence type="ECO:0000256" key="1">
    <source>
        <dbReference type="ARBA" id="ARBA00022614"/>
    </source>
</evidence>
<evidence type="ECO:0000256" key="2">
    <source>
        <dbReference type="ARBA" id="ARBA00022737"/>
    </source>
</evidence>
<dbReference type="SMART" id="SM00369">
    <property type="entry name" value="LRR_TYP"/>
    <property type="match status" value="2"/>
</dbReference>
<keyword evidence="3" id="KW-0547">Nucleotide-binding</keyword>
<dbReference type="PANTHER" id="PTHR36766:SF51">
    <property type="entry name" value="DISEASE RESISTANCE RPP13-LIKE PROTEIN 1"/>
    <property type="match status" value="1"/>
</dbReference>
<evidence type="ECO:0000259" key="9">
    <source>
        <dbReference type="Pfam" id="PF25019"/>
    </source>
</evidence>
<keyword evidence="2" id="KW-0677">Repeat</keyword>
<dbReference type="InterPro" id="IPR003591">
    <property type="entry name" value="Leu-rich_rpt_typical-subtyp"/>
</dbReference>